<accession>A0A8J2H907</accession>
<feature type="region of interest" description="Disordered" evidence="1">
    <location>
        <begin position="50"/>
        <end position="69"/>
    </location>
</feature>
<evidence type="ECO:0000313" key="2">
    <source>
        <dbReference type="EMBL" id="CAG5087839.1"/>
    </source>
</evidence>
<dbReference type="OrthoDB" id="535167at2759"/>
<dbReference type="AlphaFoldDB" id="A0A8J2H907"/>
<name>A0A8J2H907_COTCN</name>
<evidence type="ECO:0000256" key="1">
    <source>
        <dbReference type="SAM" id="MobiDB-lite"/>
    </source>
</evidence>
<dbReference type="EMBL" id="CAJNRD030001119">
    <property type="protein sequence ID" value="CAG5087839.1"/>
    <property type="molecule type" value="Genomic_DNA"/>
</dbReference>
<evidence type="ECO:0000313" key="3">
    <source>
        <dbReference type="Proteomes" id="UP000786811"/>
    </source>
</evidence>
<dbReference type="Proteomes" id="UP000786811">
    <property type="component" value="Unassembled WGS sequence"/>
</dbReference>
<reference evidence="2" key="1">
    <citation type="submission" date="2021-04" db="EMBL/GenBank/DDBJ databases">
        <authorList>
            <person name="Chebbi M.A.C M."/>
        </authorList>
    </citation>
    <scope>NUCLEOTIDE SEQUENCE</scope>
</reference>
<gene>
    <name evidence="2" type="ORF">HICCMSTLAB_LOCUS4620</name>
</gene>
<keyword evidence="3" id="KW-1185">Reference proteome</keyword>
<organism evidence="2 3">
    <name type="scientific">Cotesia congregata</name>
    <name type="common">Parasitoid wasp</name>
    <name type="synonym">Apanteles congregatus</name>
    <dbReference type="NCBI Taxonomy" id="51543"/>
    <lineage>
        <taxon>Eukaryota</taxon>
        <taxon>Metazoa</taxon>
        <taxon>Ecdysozoa</taxon>
        <taxon>Arthropoda</taxon>
        <taxon>Hexapoda</taxon>
        <taxon>Insecta</taxon>
        <taxon>Pterygota</taxon>
        <taxon>Neoptera</taxon>
        <taxon>Endopterygota</taxon>
        <taxon>Hymenoptera</taxon>
        <taxon>Apocrita</taxon>
        <taxon>Ichneumonoidea</taxon>
        <taxon>Braconidae</taxon>
        <taxon>Microgastrinae</taxon>
        <taxon>Cotesia</taxon>
    </lineage>
</organism>
<protein>
    <submittedName>
        <fullName evidence="2">Uncharacterized protein</fullName>
    </submittedName>
</protein>
<feature type="compositionally biased region" description="Polar residues" evidence="1">
    <location>
        <begin position="58"/>
        <end position="69"/>
    </location>
</feature>
<sequence length="69" mass="7832">MPANDTKWVKFGDINNIVFLGKDIIALSSGYHILFVNLNTKYEKIEKFDNKDRGDGISSFSGHPTQKKE</sequence>
<proteinExistence type="predicted"/>
<comment type="caution">
    <text evidence="2">The sequence shown here is derived from an EMBL/GenBank/DDBJ whole genome shotgun (WGS) entry which is preliminary data.</text>
</comment>